<proteinExistence type="predicted"/>
<feature type="compositionally biased region" description="Low complexity" evidence="1">
    <location>
        <begin position="293"/>
        <end position="303"/>
    </location>
</feature>
<comment type="caution">
    <text evidence="2">The sequence shown here is derived from an EMBL/GenBank/DDBJ whole genome shotgun (WGS) entry which is preliminary data.</text>
</comment>
<feature type="compositionally biased region" description="Low complexity" evidence="1">
    <location>
        <begin position="236"/>
        <end position="285"/>
    </location>
</feature>
<feature type="compositionally biased region" description="Basic and acidic residues" evidence="1">
    <location>
        <begin position="216"/>
        <end position="226"/>
    </location>
</feature>
<name>A0ABD5VHR8_9EURY</name>
<gene>
    <name evidence="2" type="ORF">ACFQGB_09020</name>
</gene>
<dbReference type="AlphaFoldDB" id="A0ABD5VHR8"/>
<feature type="compositionally biased region" description="Acidic residues" evidence="1">
    <location>
        <begin position="304"/>
        <end position="318"/>
    </location>
</feature>
<dbReference type="Proteomes" id="UP001596395">
    <property type="component" value="Unassembled WGS sequence"/>
</dbReference>
<feature type="region of interest" description="Disordered" evidence="1">
    <location>
        <begin position="216"/>
        <end position="505"/>
    </location>
</feature>
<feature type="compositionally biased region" description="Acidic residues" evidence="1">
    <location>
        <begin position="361"/>
        <end position="375"/>
    </location>
</feature>
<reference evidence="2 3" key="1">
    <citation type="journal article" date="2019" name="Int. J. Syst. Evol. Microbiol.">
        <title>The Global Catalogue of Microorganisms (GCM) 10K type strain sequencing project: providing services to taxonomists for standard genome sequencing and annotation.</title>
        <authorList>
            <consortium name="The Broad Institute Genomics Platform"/>
            <consortium name="The Broad Institute Genome Sequencing Center for Infectious Disease"/>
            <person name="Wu L."/>
            <person name="Ma J."/>
        </authorList>
    </citation>
    <scope>NUCLEOTIDE SEQUENCE [LARGE SCALE GENOMIC DNA]</scope>
    <source>
        <strain evidence="2 3">GX26</strain>
    </source>
</reference>
<sequence>MTELPGNRETAYRVFAAEFDDATVDYQESDEERAPNYVVTPTGARANRLFVVGVLTEIESVNDDVLRARIVDPTGAFVVYAGQYQPDEMAALERLEPPAFVAVTGKARTFQPEDSDRVFTSIRPESITTVDAATRDRWVVRTAEHTVERVGTLAAAAGLDASGDDLQQALEGRGVAAPTASGAALALEGYGTTPAYLAGVRELAVDAAEVVAGDRDEVEAYDRTPGEEGDGTHSYADLAGDLGDAADAASTRPDQPAAADAATPTDDDATPGSTDATDAPSAGEAVDADATADAEPATEANAAADDDATDDAADDAEALDAASAGEDATESEGAKAAEDVDADDAVESTAGSDATGASEPDAAESVDAETDDADATDAAGDAADADAAATDADEDGVGDFEPGSLGGDSDSTSDQMYEFDEEERQEIEEEYGTEFSSGNDVPDPEESDLDAPDPEPDAAADDAEPAAETTDEAAAADDGATEDGTDDETDAGADADETDDEPAEDVDVDAFLLDAMRDMDDGDGVDRDALTEHVVDETGANAETVDDAIQDALMGGQCYEPEDDVLKPI</sequence>
<keyword evidence="3" id="KW-1185">Reference proteome</keyword>
<dbReference type="EMBL" id="JBHSXN010000002">
    <property type="protein sequence ID" value="MFC6953004.1"/>
    <property type="molecule type" value="Genomic_DNA"/>
</dbReference>
<organism evidence="2 3">
    <name type="scientific">Halorubellus litoreus</name>
    <dbReference type="NCBI Taxonomy" id="755308"/>
    <lineage>
        <taxon>Archaea</taxon>
        <taxon>Methanobacteriati</taxon>
        <taxon>Methanobacteriota</taxon>
        <taxon>Stenosarchaea group</taxon>
        <taxon>Halobacteria</taxon>
        <taxon>Halobacteriales</taxon>
        <taxon>Halorubellaceae</taxon>
        <taxon>Halorubellus</taxon>
    </lineage>
</organism>
<dbReference type="RefSeq" id="WP_336349982.1">
    <property type="nucleotide sequence ID" value="NZ_JAZAQL010000002.1"/>
</dbReference>
<protein>
    <submittedName>
        <fullName evidence="2">RPA family protein</fullName>
    </submittedName>
</protein>
<feature type="compositionally biased region" description="Acidic residues" evidence="1">
    <location>
        <begin position="442"/>
        <end position="505"/>
    </location>
</feature>
<evidence type="ECO:0000313" key="3">
    <source>
        <dbReference type="Proteomes" id="UP001596395"/>
    </source>
</evidence>
<evidence type="ECO:0000313" key="2">
    <source>
        <dbReference type="EMBL" id="MFC6953004.1"/>
    </source>
</evidence>
<feature type="compositionally biased region" description="Low complexity" evidence="1">
    <location>
        <begin position="376"/>
        <end position="390"/>
    </location>
</feature>
<accession>A0ABD5VHR8</accession>
<feature type="compositionally biased region" description="Acidic residues" evidence="1">
    <location>
        <begin position="417"/>
        <end position="432"/>
    </location>
</feature>
<evidence type="ECO:0000256" key="1">
    <source>
        <dbReference type="SAM" id="MobiDB-lite"/>
    </source>
</evidence>